<organism evidence="2">
    <name type="scientific">hydrothermal vent metagenome</name>
    <dbReference type="NCBI Taxonomy" id="652676"/>
    <lineage>
        <taxon>unclassified sequences</taxon>
        <taxon>metagenomes</taxon>
        <taxon>ecological metagenomes</taxon>
    </lineage>
</organism>
<feature type="transmembrane region" description="Helical" evidence="1">
    <location>
        <begin position="35"/>
        <end position="56"/>
    </location>
</feature>
<protein>
    <submittedName>
        <fullName evidence="2">Uncharacterized protein</fullName>
    </submittedName>
</protein>
<evidence type="ECO:0000256" key="1">
    <source>
        <dbReference type="SAM" id="Phobius"/>
    </source>
</evidence>
<proteinExistence type="predicted"/>
<dbReference type="AlphaFoldDB" id="A0A3B0XYP5"/>
<keyword evidence="1" id="KW-1133">Transmembrane helix</keyword>
<accession>A0A3B0XYP5</accession>
<sequence length="961" mass="110700">MAVSEMNLMRGILIVNENKNKLKMELLRSNITGKWVVSAVLAGLSVFFTGAYVVLSPDVFVDFKQLDILFILFFFIIVFFVGFVLIFYAKSWKAGIALLMIPFISAAGLILYYEKFLIHSLNTIEGPKLVVLYPDKFKNIKLKNEWDRSINEIPDLIENNDTQIKLLKIPTRFTENIDDSLLLREINSHYDVVGYIIMHEAENAVKLELKLPAIEDMQRVGVSWSESEYGESGIEKQLKIKAGYGKLSYNYFLKIQKTGPHIGTYSGASGAGFNIFPKELSLDDIRKFKKLPVADVLDVPINNLTRGVVFSANMISIAYLSLAGYTENYCSNLEKYIEFDSLSQEFDFLKKLDPIIVESCFPDKNASLIERITESISEKEKEAIYVRAIKKILSSSDVDNQYIKNRIFKKELVDKAIKIRESCKLEIAGYGYYRAIDCTLGFMEGGNEIKIDEPLLKIALSKKIYELLNAAFFSSLGDMDYRGIQTNMVEYDRASSLIGGGENNCNIKYLFLLYSLLRISNFDEINKSEKNILNYINAVSDVFSETSKTTQCKRIEIYGVDFSDFVFNEENRKLFAVEYKKLLELPGTDVRVKDFLSQFLKLMYPYLGNKNELSGYVKTGNKHNANKDAGYKDAAYKDAAYKDAELVVEYLKNRYFEYFNHRKIDDDVANSFLSDVSMILESRSITYDSVLNYRLDEKGLKKIDDFFSRSGLVEIAKLYLINFYKKNEKIKDPLISEGIRYMYDIYTNKKINNPASLKPLVFKNPVHMISLYFYLKKSTHNKEQLNEAMNVMSEMYPDEVDGLIYKHFEMLKDHLGGDYNRAKDRANDIVPYVDQQMKSFYRFYIDSIQYNSDNIKCSGKSGSKFSWSEYVVNKHRPVIINHMLMDKFDLSVWEKQEESSERKSIAEMDILAYDKRFKNKLSRYIEGYYDNNGKGGSRKGDEIPDSLLLDAIADSRQQCGL</sequence>
<feature type="transmembrane region" description="Helical" evidence="1">
    <location>
        <begin position="68"/>
        <end position="89"/>
    </location>
</feature>
<keyword evidence="1" id="KW-0472">Membrane</keyword>
<evidence type="ECO:0000313" key="2">
    <source>
        <dbReference type="EMBL" id="VAW66989.1"/>
    </source>
</evidence>
<dbReference type="EMBL" id="UOFJ01000246">
    <property type="protein sequence ID" value="VAW66989.1"/>
    <property type="molecule type" value="Genomic_DNA"/>
</dbReference>
<gene>
    <name evidence="2" type="ORF">MNBD_GAMMA10-2526</name>
</gene>
<keyword evidence="1" id="KW-0812">Transmembrane</keyword>
<name>A0A3B0XYP5_9ZZZZ</name>
<feature type="transmembrane region" description="Helical" evidence="1">
    <location>
        <begin position="96"/>
        <end position="113"/>
    </location>
</feature>
<reference evidence="2" key="1">
    <citation type="submission" date="2018-06" db="EMBL/GenBank/DDBJ databases">
        <authorList>
            <person name="Zhirakovskaya E."/>
        </authorList>
    </citation>
    <scope>NUCLEOTIDE SEQUENCE</scope>
</reference>